<feature type="region of interest" description="Disordered" evidence="1">
    <location>
        <begin position="196"/>
        <end position="264"/>
    </location>
</feature>
<feature type="region of interest" description="Disordered" evidence="1">
    <location>
        <begin position="43"/>
        <end position="143"/>
    </location>
</feature>
<accession>A0AAN6XZC0</accession>
<feature type="compositionally biased region" description="Basic residues" evidence="1">
    <location>
        <begin position="317"/>
        <end position="326"/>
    </location>
</feature>
<dbReference type="AlphaFoldDB" id="A0AAN6XZC0"/>
<evidence type="ECO:0000313" key="4">
    <source>
        <dbReference type="Proteomes" id="UP001301769"/>
    </source>
</evidence>
<dbReference type="Proteomes" id="UP001301769">
    <property type="component" value="Unassembled WGS sequence"/>
</dbReference>
<feature type="region of interest" description="Disordered" evidence="1">
    <location>
        <begin position="317"/>
        <end position="357"/>
    </location>
</feature>
<evidence type="ECO:0000256" key="1">
    <source>
        <dbReference type="SAM" id="MobiDB-lite"/>
    </source>
</evidence>
<sequence length="357" mass="35134">MKSTFSVQSAIIAVLLAGNATAYHLGGSKPRAIRNGRRQFDVPEESVSPDISTVSDSLPSSFPTASNSDDIPVPSATGSDSLLPTLSFTPSTGVPSAGGPPFPTGFNSTFAPGPFPTATGVPIPGSGSGDDGSDTGSGPTTSVDCSAMASSIFGSIFPYPTGGGFPGWPGFPTGGATGSPGQGPIPSIIFGPPSVSFAGPSGPLPTGSLGPPIIGGPSLSMVQPGSGSTPSASAPPAGSASTTTSESSPASSIPTGSPIVEKRFPIGFGRPRAGGPIPAGVFPPGHAYPTGNFPTPTEEQVAQISHFFEVCGWGKGKGKGKGKGPGHGHWWPGKGAVEPQPVVESGSGKPGCDKGDE</sequence>
<reference evidence="3" key="1">
    <citation type="journal article" date="2023" name="Mol. Phylogenet. Evol.">
        <title>Genome-scale phylogeny and comparative genomics of the fungal order Sordariales.</title>
        <authorList>
            <person name="Hensen N."/>
            <person name="Bonometti L."/>
            <person name="Westerberg I."/>
            <person name="Brannstrom I.O."/>
            <person name="Guillou S."/>
            <person name="Cros-Aarteil S."/>
            <person name="Calhoun S."/>
            <person name="Haridas S."/>
            <person name="Kuo A."/>
            <person name="Mondo S."/>
            <person name="Pangilinan J."/>
            <person name="Riley R."/>
            <person name="LaButti K."/>
            <person name="Andreopoulos B."/>
            <person name="Lipzen A."/>
            <person name="Chen C."/>
            <person name="Yan M."/>
            <person name="Daum C."/>
            <person name="Ng V."/>
            <person name="Clum A."/>
            <person name="Steindorff A."/>
            <person name="Ohm R.A."/>
            <person name="Martin F."/>
            <person name="Silar P."/>
            <person name="Natvig D.O."/>
            <person name="Lalanne C."/>
            <person name="Gautier V."/>
            <person name="Ament-Velasquez S.L."/>
            <person name="Kruys A."/>
            <person name="Hutchinson M.I."/>
            <person name="Powell A.J."/>
            <person name="Barry K."/>
            <person name="Miller A.N."/>
            <person name="Grigoriev I.V."/>
            <person name="Debuchy R."/>
            <person name="Gladieux P."/>
            <person name="Hiltunen Thoren M."/>
            <person name="Johannesson H."/>
        </authorList>
    </citation>
    <scope>NUCLEOTIDE SEQUENCE</scope>
    <source>
        <strain evidence="3">PSN293</strain>
    </source>
</reference>
<keyword evidence="2" id="KW-0732">Signal</keyword>
<feature type="signal peptide" evidence="2">
    <location>
        <begin position="1"/>
        <end position="22"/>
    </location>
</feature>
<keyword evidence="4" id="KW-1185">Reference proteome</keyword>
<evidence type="ECO:0000256" key="2">
    <source>
        <dbReference type="SAM" id="SignalP"/>
    </source>
</evidence>
<proteinExistence type="predicted"/>
<feature type="compositionally biased region" description="Polar residues" evidence="1">
    <location>
        <begin position="76"/>
        <end position="94"/>
    </location>
</feature>
<dbReference type="EMBL" id="MU858246">
    <property type="protein sequence ID" value="KAK4208370.1"/>
    <property type="molecule type" value="Genomic_DNA"/>
</dbReference>
<gene>
    <name evidence="3" type="ORF">QBC37DRAFT_432066</name>
</gene>
<feature type="compositionally biased region" description="Low complexity" evidence="1">
    <location>
        <begin position="196"/>
        <end position="258"/>
    </location>
</feature>
<reference evidence="3" key="2">
    <citation type="submission" date="2023-05" db="EMBL/GenBank/DDBJ databases">
        <authorList>
            <consortium name="Lawrence Berkeley National Laboratory"/>
            <person name="Steindorff A."/>
            <person name="Hensen N."/>
            <person name="Bonometti L."/>
            <person name="Westerberg I."/>
            <person name="Brannstrom I.O."/>
            <person name="Guillou S."/>
            <person name="Cros-Aarteil S."/>
            <person name="Calhoun S."/>
            <person name="Haridas S."/>
            <person name="Kuo A."/>
            <person name="Mondo S."/>
            <person name="Pangilinan J."/>
            <person name="Riley R."/>
            <person name="Labutti K."/>
            <person name="Andreopoulos B."/>
            <person name="Lipzen A."/>
            <person name="Chen C."/>
            <person name="Yanf M."/>
            <person name="Daum C."/>
            <person name="Ng V."/>
            <person name="Clum A."/>
            <person name="Ohm R."/>
            <person name="Martin F."/>
            <person name="Silar P."/>
            <person name="Natvig D."/>
            <person name="Lalanne C."/>
            <person name="Gautier V."/>
            <person name="Ament-Velasquez S.L."/>
            <person name="Kruys A."/>
            <person name="Hutchinson M.I."/>
            <person name="Powell A.J."/>
            <person name="Barry K."/>
            <person name="Miller A.N."/>
            <person name="Grigoriev I.V."/>
            <person name="Debuchy R."/>
            <person name="Gladieux P."/>
            <person name="Thoren M.H."/>
            <person name="Johannesson H."/>
        </authorList>
    </citation>
    <scope>NUCLEOTIDE SEQUENCE</scope>
    <source>
        <strain evidence="3">PSN293</strain>
    </source>
</reference>
<name>A0AAN6XZC0_9PEZI</name>
<evidence type="ECO:0000313" key="3">
    <source>
        <dbReference type="EMBL" id="KAK4208370.1"/>
    </source>
</evidence>
<protein>
    <submittedName>
        <fullName evidence="3">Uncharacterized protein</fullName>
    </submittedName>
</protein>
<organism evidence="3 4">
    <name type="scientific">Rhypophila decipiens</name>
    <dbReference type="NCBI Taxonomy" id="261697"/>
    <lineage>
        <taxon>Eukaryota</taxon>
        <taxon>Fungi</taxon>
        <taxon>Dikarya</taxon>
        <taxon>Ascomycota</taxon>
        <taxon>Pezizomycotina</taxon>
        <taxon>Sordariomycetes</taxon>
        <taxon>Sordariomycetidae</taxon>
        <taxon>Sordariales</taxon>
        <taxon>Naviculisporaceae</taxon>
        <taxon>Rhypophila</taxon>
    </lineage>
</organism>
<feature type="compositionally biased region" description="Polar residues" evidence="1">
    <location>
        <begin position="49"/>
        <end position="69"/>
    </location>
</feature>
<comment type="caution">
    <text evidence="3">The sequence shown here is derived from an EMBL/GenBank/DDBJ whole genome shotgun (WGS) entry which is preliminary data.</text>
</comment>
<feature type="chain" id="PRO_5042909123" evidence="2">
    <location>
        <begin position="23"/>
        <end position="357"/>
    </location>
</feature>